<gene>
    <name evidence="1" type="ORF">AVEN_162825_1</name>
</gene>
<name>A0A4Y2C602_ARAVE</name>
<dbReference type="EMBL" id="BGPR01000151">
    <property type="protein sequence ID" value="GBL99812.1"/>
    <property type="molecule type" value="Genomic_DNA"/>
</dbReference>
<organism evidence="1 2">
    <name type="scientific">Araneus ventricosus</name>
    <name type="common">Orbweaver spider</name>
    <name type="synonym">Epeira ventricosa</name>
    <dbReference type="NCBI Taxonomy" id="182803"/>
    <lineage>
        <taxon>Eukaryota</taxon>
        <taxon>Metazoa</taxon>
        <taxon>Ecdysozoa</taxon>
        <taxon>Arthropoda</taxon>
        <taxon>Chelicerata</taxon>
        <taxon>Arachnida</taxon>
        <taxon>Araneae</taxon>
        <taxon>Araneomorphae</taxon>
        <taxon>Entelegynae</taxon>
        <taxon>Araneoidea</taxon>
        <taxon>Araneidae</taxon>
        <taxon>Araneus</taxon>
    </lineage>
</organism>
<protein>
    <submittedName>
        <fullName evidence="1">Uncharacterized protein</fullName>
    </submittedName>
</protein>
<comment type="caution">
    <text evidence="1">The sequence shown here is derived from an EMBL/GenBank/DDBJ whole genome shotgun (WGS) entry which is preliminary data.</text>
</comment>
<dbReference type="Proteomes" id="UP000499080">
    <property type="component" value="Unassembled WGS sequence"/>
</dbReference>
<keyword evidence="2" id="KW-1185">Reference proteome</keyword>
<reference evidence="1 2" key="1">
    <citation type="journal article" date="2019" name="Sci. Rep.">
        <title>Orb-weaving spider Araneus ventricosus genome elucidates the spidroin gene catalogue.</title>
        <authorList>
            <person name="Kono N."/>
            <person name="Nakamura H."/>
            <person name="Ohtoshi R."/>
            <person name="Moran D.A.P."/>
            <person name="Shinohara A."/>
            <person name="Yoshida Y."/>
            <person name="Fujiwara M."/>
            <person name="Mori M."/>
            <person name="Tomita M."/>
            <person name="Arakawa K."/>
        </authorList>
    </citation>
    <scope>NUCLEOTIDE SEQUENCE [LARGE SCALE GENOMIC DNA]</scope>
</reference>
<proteinExistence type="predicted"/>
<accession>A0A4Y2C602</accession>
<evidence type="ECO:0000313" key="1">
    <source>
        <dbReference type="EMBL" id="GBL99812.1"/>
    </source>
</evidence>
<evidence type="ECO:0000313" key="2">
    <source>
        <dbReference type="Proteomes" id="UP000499080"/>
    </source>
</evidence>
<dbReference type="AlphaFoldDB" id="A0A4Y2C602"/>
<sequence>MQFQVSKPDSLKIRDRWQDLGFRALQFQVRNPIPLKIPGIVARSRFQSLAVSDSKPDSTEDPPCMWLWCTPNVTSWVKRPPLGVARKCG</sequence>